<evidence type="ECO:0000256" key="2">
    <source>
        <dbReference type="SAM" id="Coils"/>
    </source>
</evidence>
<dbReference type="PROSITE" id="PS50937">
    <property type="entry name" value="HTH_MERR_2"/>
    <property type="match status" value="1"/>
</dbReference>
<feature type="coiled-coil region" evidence="2">
    <location>
        <begin position="80"/>
        <end position="114"/>
    </location>
</feature>
<dbReference type="EMBL" id="FOGK01000003">
    <property type="protein sequence ID" value="SER24620.1"/>
    <property type="molecule type" value="Genomic_DNA"/>
</dbReference>
<evidence type="ECO:0000256" key="1">
    <source>
        <dbReference type="ARBA" id="ARBA00023125"/>
    </source>
</evidence>
<keyword evidence="7" id="KW-1185">Reference proteome</keyword>
<dbReference type="InterPro" id="IPR009061">
    <property type="entry name" value="DNA-bd_dom_put_sf"/>
</dbReference>
<evidence type="ECO:0000313" key="5">
    <source>
        <dbReference type="EMBL" id="SER24620.1"/>
    </source>
</evidence>
<reference evidence="4 6" key="1">
    <citation type="journal article" date="2015" name="Genome Announc.">
        <title>Expanding the biotechnology potential of lactobacilli through comparative genomics of 213 strains and associated genera.</title>
        <authorList>
            <person name="Sun Z."/>
            <person name="Harris H.M."/>
            <person name="McCann A."/>
            <person name="Guo C."/>
            <person name="Argimon S."/>
            <person name="Zhang W."/>
            <person name="Yang X."/>
            <person name="Jeffery I.B."/>
            <person name="Cooney J.C."/>
            <person name="Kagawa T.F."/>
            <person name="Liu W."/>
            <person name="Song Y."/>
            <person name="Salvetti E."/>
            <person name="Wrobel A."/>
            <person name="Rasinkangas P."/>
            <person name="Parkhill J."/>
            <person name="Rea M.C."/>
            <person name="O'Sullivan O."/>
            <person name="Ritari J."/>
            <person name="Douillard F.P."/>
            <person name="Paul Ross R."/>
            <person name="Yang R."/>
            <person name="Briner A.E."/>
            <person name="Felis G.E."/>
            <person name="de Vos W.M."/>
            <person name="Barrangou R."/>
            <person name="Klaenhammer T.R."/>
            <person name="Caufield P.W."/>
            <person name="Cui Y."/>
            <person name="Zhang H."/>
            <person name="O'Toole P.W."/>
        </authorList>
    </citation>
    <scope>NUCLEOTIDE SEQUENCE [LARGE SCALE GENOMIC DNA]</scope>
    <source>
        <strain evidence="4 6">DSM 22301</strain>
    </source>
</reference>
<reference evidence="5 7" key="2">
    <citation type="submission" date="2016-10" db="EMBL/GenBank/DDBJ databases">
        <authorList>
            <person name="Varghese N."/>
            <person name="Submissions S."/>
        </authorList>
    </citation>
    <scope>NUCLEOTIDE SEQUENCE [LARGE SCALE GENOMIC DNA]</scope>
    <source>
        <strain evidence="5 7">CGMCC 1.3889</strain>
    </source>
</reference>
<dbReference type="GO" id="GO:0003700">
    <property type="term" value="F:DNA-binding transcription factor activity"/>
    <property type="evidence" value="ECO:0007669"/>
    <property type="project" value="InterPro"/>
</dbReference>
<keyword evidence="1 5" id="KW-0238">DNA-binding</keyword>
<dbReference type="PRINTS" id="PR00040">
    <property type="entry name" value="HTHMERR"/>
</dbReference>
<feature type="domain" description="HTH merR-type" evidence="3">
    <location>
        <begin position="1"/>
        <end position="68"/>
    </location>
</feature>
<dbReference type="RefSeq" id="WP_057805099.1">
    <property type="nucleotide sequence ID" value="NZ_BJYP01000007.1"/>
</dbReference>
<dbReference type="Pfam" id="PF13411">
    <property type="entry name" value="MerR_1"/>
    <property type="match status" value="1"/>
</dbReference>
<evidence type="ECO:0000313" key="7">
    <source>
        <dbReference type="Proteomes" id="UP000182818"/>
    </source>
</evidence>
<dbReference type="Proteomes" id="UP000051749">
    <property type="component" value="Unassembled WGS sequence"/>
</dbReference>
<dbReference type="AlphaFoldDB" id="A0A0R2K238"/>
<dbReference type="PANTHER" id="PTHR30204:SF98">
    <property type="entry name" value="HTH-TYPE TRANSCRIPTIONAL REGULATOR ADHR"/>
    <property type="match status" value="1"/>
</dbReference>
<sequence length="117" mass="13610">MKIDAVAKQFNISTATIRYYEREGLLGPVKRVNSIRQFESTDLDRIDFILCVKECGMTLGQIKYFLAIYQKGDDTIGERLTILQDQLVQSEEKVKQLKRSMQHLKTKIEDVKQLQVK</sequence>
<accession>A0A0R2K238</accession>
<protein>
    <submittedName>
        <fullName evidence="5">DNA-binding transcriptional regulator, MerR family</fullName>
    </submittedName>
</protein>
<evidence type="ECO:0000259" key="3">
    <source>
        <dbReference type="PROSITE" id="PS50937"/>
    </source>
</evidence>
<dbReference type="InterPro" id="IPR047057">
    <property type="entry name" value="MerR_fam"/>
</dbReference>
<dbReference type="SMART" id="SM00422">
    <property type="entry name" value="HTH_MERR"/>
    <property type="match status" value="1"/>
</dbReference>
<organism evidence="4 6">
    <name type="scientific">Pediococcus ethanolidurans</name>
    <dbReference type="NCBI Taxonomy" id="319653"/>
    <lineage>
        <taxon>Bacteria</taxon>
        <taxon>Bacillati</taxon>
        <taxon>Bacillota</taxon>
        <taxon>Bacilli</taxon>
        <taxon>Lactobacillales</taxon>
        <taxon>Lactobacillaceae</taxon>
        <taxon>Pediococcus</taxon>
    </lineage>
</organism>
<proteinExistence type="predicted"/>
<dbReference type="Proteomes" id="UP000182818">
    <property type="component" value="Unassembled WGS sequence"/>
</dbReference>
<dbReference type="InterPro" id="IPR000551">
    <property type="entry name" value="MerR-type_HTH_dom"/>
</dbReference>
<dbReference type="PANTHER" id="PTHR30204">
    <property type="entry name" value="REDOX-CYCLING DRUG-SENSING TRANSCRIPTIONAL ACTIVATOR SOXR"/>
    <property type="match status" value="1"/>
</dbReference>
<dbReference type="CDD" id="cd01109">
    <property type="entry name" value="HTH_YyaN"/>
    <property type="match status" value="1"/>
</dbReference>
<dbReference type="GeneID" id="76042738"/>
<evidence type="ECO:0000313" key="4">
    <source>
        <dbReference type="EMBL" id="KRN83451.1"/>
    </source>
</evidence>
<dbReference type="STRING" id="319653.SAMN04487973_103101"/>
<comment type="caution">
    <text evidence="4">The sequence shown here is derived from an EMBL/GenBank/DDBJ whole genome shotgun (WGS) entry which is preliminary data.</text>
</comment>
<dbReference type="OrthoDB" id="9811174at2"/>
<dbReference type="Gene3D" id="1.10.1660.10">
    <property type="match status" value="1"/>
</dbReference>
<dbReference type="SUPFAM" id="SSF46955">
    <property type="entry name" value="Putative DNA-binding domain"/>
    <property type="match status" value="1"/>
</dbReference>
<dbReference type="PATRIC" id="fig|319653.3.peg.893"/>
<gene>
    <name evidence="4" type="ORF">IV87_GL000883</name>
    <name evidence="5" type="ORF">SAMN04487973_103101</name>
</gene>
<evidence type="ECO:0000313" key="6">
    <source>
        <dbReference type="Proteomes" id="UP000051749"/>
    </source>
</evidence>
<dbReference type="GO" id="GO:0003677">
    <property type="term" value="F:DNA binding"/>
    <property type="evidence" value="ECO:0007669"/>
    <property type="project" value="UniProtKB-KW"/>
</dbReference>
<dbReference type="EMBL" id="JQBY01000002">
    <property type="protein sequence ID" value="KRN83451.1"/>
    <property type="molecule type" value="Genomic_DNA"/>
</dbReference>
<name>A0A0R2K238_9LACO</name>
<keyword evidence="2" id="KW-0175">Coiled coil</keyword>